<evidence type="ECO:0000313" key="5">
    <source>
        <dbReference type="Proteomes" id="UP000799750"/>
    </source>
</evidence>
<evidence type="ECO:0000313" key="4">
    <source>
        <dbReference type="EMBL" id="KAF2489090.1"/>
    </source>
</evidence>
<dbReference type="CDD" id="cd16027">
    <property type="entry name" value="SGSH"/>
    <property type="match status" value="1"/>
</dbReference>
<dbReference type="InterPro" id="IPR050738">
    <property type="entry name" value="Sulfatase"/>
</dbReference>
<sequence length="491" mass="54110">MAPKNILVLIADDLGREQMSCYGGPAQLTPNLDALAASGTRFTNAFASTASCSGSRTTIYTGLHTHQTGSYGLVGEANGFQTLPHIATAPKLFNDLGYKTGIINKVHVGPPSVYPWSIRTIEDQGGESRDGAMIAARAESFLAAAKQEAKSFFLTIGYTDPHRALGSRGGFGNVAGNHSPQLTDRVFEPKDVQVPPYLSDLPEVRQELAEYYRAIHRLDTSVGLVLKALGESGLGEDTLVLFLSDNGPPFINSKTTLYDAGIHLPFLLRVLGVAAGGVNPNLISYVDVLPTLLAYAGHEELNTGAAAGPRRGRSILPILGSSAEESGWNEVYGSHTFHEVTNYWPTRYLRTGRWKYHRNVCWKLDFPFAMDLYASLSFEGMRNSTPPVIGKRSLKSYIQRPAEELYDVESDPLEVNNLAADPAHTDLLVSLRARLEKWQEETSDLWLWKDGTAVRRYRNWEGYKREGLAIPDRFDFDVENPGTKGVRIYNL</sequence>
<keyword evidence="5" id="KW-1185">Reference proteome</keyword>
<evidence type="ECO:0000259" key="3">
    <source>
        <dbReference type="Pfam" id="PF00884"/>
    </source>
</evidence>
<dbReference type="OrthoDB" id="103349at2759"/>
<proteinExistence type="inferred from homology"/>
<dbReference type="Gene3D" id="3.40.720.10">
    <property type="entry name" value="Alkaline Phosphatase, subunit A"/>
    <property type="match status" value="1"/>
</dbReference>
<dbReference type="SUPFAM" id="SSF53649">
    <property type="entry name" value="Alkaline phosphatase-like"/>
    <property type="match status" value="1"/>
</dbReference>
<dbReference type="InterPro" id="IPR017850">
    <property type="entry name" value="Alkaline_phosphatase_core_sf"/>
</dbReference>
<dbReference type="Pfam" id="PF00884">
    <property type="entry name" value="Sulfatase"/>
    <property type="match status" value="1"/>
</dbReference>
<comment type="similarity">
    <text evidence="1">Belongs to the sulfatase family.</text>
</comment>
<accession>A0A6A6Q9K4</accession>
<dbReference type="Proteomes" id="UP000799750">
    <property type="component" value="Unassembled WGS sequence"/>
</dbReference>
<dbReference type="PANTHER" id="PTHR42693">
    <property type="entry name" value="ARYLSULFATASE FAMILY MEMBER"/>
    <property type="match status" value="1"/>
</dbReference>
<dbReference type="InterPro" id="IPR000917">
    <property type="entry name" value="Sulfatase_N"/>
</dbReference>
<dbReference type="EMBL" id="MU004199">
    <property type="protein sequence ID" value="KAF2489090.1"/>
    <property type="molecule type" value="Genomic_DNA"/>
</dbReference>
<dbReference type="AlphaFoldDB" id="A0A6A6Q9K4"/>
<protein>
    <submittedName>
        <fullName evidence="4">Alkaline phosphatase-like protein</fullName>
    </submittedName>
</protein>
<keyword evidence="2" id="KW-0378">Hydrolase</keyword>
<evidence type="ECO:0000256" key="2">
    <source>
        <dbReference type="ARBA" id="ARBA00022801"/>
    </source>
</evidence>
<feature type="domain" description="Sulfatase N-terminal" evidence="3">
    <location>
        <begin position="4"/>
        <end position="297"/>
    </location>
</feature>
<reference evidence="4" key="1">
    <citation type="journal article" date="2020" name="Stud. Mycol.">
        <title>101 Dothideomycetes genomes: a test case for predicting lifestyles and emergence of pathogens.</title>
        <authorList>
            <person name="Haridas S."/>
            <person name="Albert R."/>
            <person name="Binder M."/>
            <person name="Bloem J."/>
            <person name="Labutti K."/>
            <person name="Salamov A."/>
            <person name="Andreopoulos B."/>
            <person name="Baker S."/>
            <person name="Barry K."/>
            <person name="Bills G."/>
            <person name="Bluhm B."/>
            <person name="Cannon C."/>
            <person name="Castanera R."/>
            <person name="Culley D."/>
            <person name="Daum C."/>
            <person name="Ezra D."/>
            <person name="Gonzalez J."/>
            <person name="Henrissat B."/>
            <person name="Kuo A."/>
            <person name="Liang C."/>
            <person name="Lipzen A."/>
            <person name="Lutzoni F."/>
            <person name="Magnuson J."/>
            <person name="Mondo S."/>
            <person name="Nolan M."/>
            <person name="Ohm R."/>
            <person name="Pangilinan J."/>
            <person name="Park H.-J."/>
            <person name="Ramirez L."/>
            <person name="Alfaro M."/>
            <person name="Sun H."/>
            <person name="Tritt A."/>
            <person name="Yoshinaga Y."/>
            <person name="Zwiers L.-H."/>
            <person name="Turgeon B."/>
            <person name="Goodwin S."/>
            <person name="Spatafora J."/>
            <person name="Crous P."/>
            <person name="Grigoriev I."/>
        </authorList>
    </citation>
    <scope>NUCLEOTIDE SEQUENCE</scope>
    <source>
        <strain evidence="4">CBS 269.34</strain>
    </source>
</reference>
<organism evidence="4 5">
    <name type="scientific">Lophium mytilinum</name>
    <dbReference type="NCBI Taxonomy" id="390894"/>
    <lineage>
        <taxon>Eukaryota</taxon>
        <taxon>Fungi</taxon>
        <taxon>Dikarya</taxon>
        <taxon>Ascomycota</taxon>
        <taxon>Pezizomycotina</taxon>
        <taxon>Dothideomycetes</taxon>
        <taxon>Pleosporomycetidae</taxon>
        <taxon>Mytilinidiales</taxon>
        <taxon>Mytilinidiaceae</taxon>
        <taxon>Lophium</taxon>
    </lineage>
</organism>
<gene>
    <name evidence="4" type="ORF">BU16DRAFT_567274</name>
</gene>
<dbReference type="GO" id="GO:0004065">
    <property type="term" value="F:arylsulfatase activity"/>
    <property type="evidence" value="ECO:0007669"/>
    <property type="project" value="TreeGrafter"/>
</dbReference>
<evidence type="ECO:0000256" key="1">
    <source>
        <dbReference type="ARBA" id="ARBA00008779"/>
    </source>
</evidence>
<name>A0A6A6Q9K4_9PEZI</name>
<dbReference type="PANTHER" id="PTHR42693:SF53">
    <property type="entry name" value="ENDO-4-O-SULFATASE"/>
    <property type="match status" value="1"/>
</dbReference>